<feature type="domain" description="Thiopeptide-type bacteriocin biosynthesis" evidence="2">
    <location>
        <begin position="258"/>
        <end position="467"/>
    </location>
</feature>
<dbReference type="eggNOG" id="ENOG50307W4">
    <property type="taxonomic scope" value="Bacteria"/>
</dbReference>
<dbReference type="STRING" id="525263.HMPREF0298_1800"/>
<evidence type="ECO:0000313" key="4">
    <source>
        <dbReference type="Proteomes" id="UP000006196"/>
    </source>
</evidence>
<proteinExistence type="predicted"/>
<evidence type="ECO:0000259" key="2">
    <source>
        <dbReference type="Pfam" id="PF14028"/>
    </source>
</evidence>
<evidence type="ECO:0000313" key="3">
    <source>
        <dbReference type="EMBL" id="EEI16406.1"/>
    </source>
</evidence>
<dbReference type="InterPro" id="IPR023809">
    <property type="entry name" value="Thiopep_bacteriocin_synth_dom"/>
</dbReference>
<protein>
    <submittedName>
        <fullName evidence="3">Thiopeptide-type bacteriocin biosynthesis domain protein</fullName>
    </submittedName>
</protein>
<dbReference type="EMBL" id="ACHJ01000147">
    <property type="protein sequence ID" value="EEI16406.1"/>
    <property type="molecule type" value="Genomic_DNA"/>
</dbReference>
<comment type="caution">
    <text evidence="3">The sequence shown here is derived from an EMBL/GenBank/DDBJ whole genome shotgun (WGS) entry which is preliminary data.</text>
</comment>
<sequence length="486" mass="54219">VSPQQAFNSVREFHTSYPRTLNVNSVESHPWELTLDSLQVWSDGTQVHLCDEDGSPLRFRPTSMVGVGAYPEWLMQIAMAATGSTPNINWSWGTISDHVDYLPGVRHGRVIVSRPAFRYRGLEDVNAFNEWADSHGISEWVRMGDSDRKILLKRTAPGFSEAVRSQLRRSDGWVYESFDSELTPLVRDHQDRPIFSEICLTFGISSPAPDPDALRTTAQSLSVVATNQDKELIPGISDTANLTIVPRDGFRERVIRRLFSTEETAAGAYFIRYPTDSGESGLRLRYPRRTSTGAAVETAIREMTSSGWLLGLEEKAHSLEFERYGGPAVFPLFAELFSLESRVVAHLSAASSTDTIDERLHLPILDRWLNLFPDYRSVIVEFAVQSEDSSTVQKAASALLREADSLGDLASADLIDPSIRAHMKSLANKISAHSVGTYELQSAAHLFCNRVGISTDREKALWAALSKIERRNHHANDTHPHRSRAS</sequence>
<dbReference type="RefSeq" id="WP_006839092.1">
    <property type="nucleotide sequence ID" value="NZ_GG667191.1"/>
</dbReference>
<feature type="non-terminal residue" evidence="3">
    <location>
        <position position="1"/>
    </location>
</feature>
<keyword evidence="4" id="KW-1185">Reference proteome</keyword>
<gene>
    <name evidence="3" type="ORF">HMPREF0298_1800</name>
</gene>
<accession>C0XTN0</accession>
<organism evidence="3 4">
    <name type="scientific">Corynebacterium lipophiloflavum (strain ATCC 700352 / DSM 44291 / CCUG 37336 / JCM 10383 / DMMZ 1944)</name>
    <dbReference type="NCBI Taxonomy" id="525263"/>
    <lineage>
        <taxon>Bacteria</taxon>
        <taxon>Bacillati</taxon>
        <taxon>Actinomycetota</taxon>
        <taxon>Actinomycetes</taxon>
        <taxon>Mycobacteriales</taxon>
        <taxon>Corynebacteriaceae</taxon>
        <taxon>Corynebacterium</taxon>
    </lineage>
</organism>
<name>C0XTN0_CORLD</name>
<reference evidence="3" key="1">
    <citation type="submission" date="2009-01" db="EMBL/GenBank/DDBJ databases">
        <authorList>
            <person name="Qin X."/>
            <person name="Bachman B."/>
            <person name="Battles P."/>
            <person name="Bell A."/>
            <person name="Bess C."/>
            <person name="Bickham C."/>
            <person name="Chaboub L."/>
            <person name="Chen D."/>
            <person name="Coyle M."/>
            <person name="Deiros D.R."/>
            <person name="Dinh H."/>
            <person name="Forbes L."/>
            <person name="Fowler G."/>
            <person name="Francisco L."/>
            <person name="Fu Q."/>
            <person name="Gubbala S."/>
            <person name="Hale W."/>
            <person name="Han Y."/>
            <person name="Hemphill L."/>
            <person name="Highlander S.K."/>
            <person name="Hirani K."/>
            <person name="Hogues M."/>
            <person name="Jackson L."/>
            <person name="Jakkamsetti A."/>
            <person name="Javaid M."/>
            <person name="Jiang H."/>
            <person name="Korchina V."/>
            <person name="Kovar C."/>
            <person name="Lara F."/>
            <person name="Lee S."/>
            <person name="Mata R."/>
            <person name="Mathew T."/>
            <person name="Moen C."/>
            <person name="Morales K."/>
            <person name="Munidasa M."/>
            <person name="Nazareth L."/>
            <person name="Ngo R."/>
            <person name="Nguyen L."/>
            <person name="Okwuonu G."/>
            <person name="Ongeri F."/>
            <person name="Patil S."/>
            <person name="Petrosino J."/>
            <person name="Pham C."/>
            <person name="Pham P."/>
            <person name="Pu L.-L."/>
            <person name="Puazo M."/>
            <person name="Raj R."/>
            <person name="Reid J."/>
            <person name="Rouhana J."/>
            <person name="Saada N."/>
            <person name="Shang Y."/>
            <person name="Simmons D."/>
            <person name="Thornton R."/>
            <person name="Warren J."/>
            <person name="Weissenberger G."/>
            <person name="Zhang J."/>
            <person name="Zhang L."/>
            <person name="Zhou C."/>
            <person name="Zhu D."/>
            <person name="Muzny D."/>
            <person name="Worley K."/>
            <person name="Gibbs R."/>
        </authorList>
    </citation>
    <scope>NUCLEOTIDE SEQUENCE [LARGE SCALE GENOMIC DNA]</scope>
    <source>
        <strain evidence="3">DSM 44291</strain>
    </source>
</reference>
<dbReference type="Pfam" id="PF04738">
    <property type="entry name" value="Lant_dehydr_N"/>
    <property type="match status" value="1"/>
</dbReference>
<dbReference type="Pfam" id="PF14028">
    <property type="entry name" value="Lant_dehydr_C"/>
    <property type="match status" value="1"/>
</dbReference>
<dbReference type="Proteomes" id="UP000006196">
    <property type="component" value="Unassembled WGS sequence"/>
</dbReference>
<dbReference type="InterPro" id="IPR006827">
    <property type="entry name" value="Lant_deHydtase_N"/>
</dbReference>
<dbReference type="HOGENOM" id="CLU_560852_0_0_11"/>
<feature type="domain" description="Lantibiotic dehydratase N-terminal" evidence="1">
    <location>
        <begin position="27"/>
        <end position="153"/>
    </location>
</feature>
<evidence type="ECO:0000259" key="1">
    <source>
        <dbReference type="Pfam" id="PF04738"/>
    </source>
</evidence>
<dbReference type="AlphaFoldDB" id="C0XTN0"/>